<keyword evidence="4" id="KW-0574">Periplasm</keyword>
<evidence type="ECO:0000256" key="6">
    <source>
        <dbReference type="SAM" id="Phobius"/>
    </source>
</evidence>
<dbReference type="Proteomes" id="UP000029382">
    <property type="component" value="Unassembled WGS sequence"/>
</dbReference>
<accession>A0A091BU19</accession>
<evidence type="ECO:0000256" key="4">
    <source>
        <dbReference type="ARBA" id="ARBA00022764"/>
    </source>
</evidence>
<evidence type="ECO:0000256" key="1">
    <source>
        <dbReference type="ARBA" id="ARBA00004418"/>
    </source>
</evidence>
<keyword evidence="3" id="KW-0732">Signal</keyword>
<sequence length="357" mass="40711">MRKLYTFFLGLVAVTLILFGVSVYMQKTSSSSSQSDKLVIYNWGDYIDPELITKFTKETGIEVQYETFDSNESMYTKIKQGGTTYDITVPSDYMIDKMRKEHLLIKLDKSQIKGLDNIGSKFMGMSFDKHNDYSVPYFWGTLGIVYNDTMVDKVPEHWSDLWNPEYKNDIMLVDGAREAMGIGLGTLGYSLNTKSMTELNAASKKLDDLTPNIKAIVGDEMKGYMINDDAAIGVTFSGEASEMLNSNEHLHYVVPSEGSNLWFDNLVIPKTAKHIKEAYAFINFMLQPENAAQNAEYIGYATPNTEAKKLLPNDIKENKAFYPSEEAFNHLEVYDNLGQKWLGIYNDLYLQFKMYRK</sequence>
<evidence type="ECO:0000313" key="8">
    <source>
        <dbReference type="EMBL" id="SFL32014.1"/>
    </source>
</evidence>
<dbReference type="Gene3D" id="3.40.190.10">
    <property type="entry name" value="Periplasmic binding protein-like II"/>
    <property type="match status" value="2"/>
</dbReference>
<dbReference type="Pfam" id="PF13416">
    <property type="entry name" value="SBP_bac_8"/>
    <property type="match status" value="1"/>
</dbReference>
<dbReference type="EMBL" id="FOTG01000007">
    <property type="protein sequence ID" value="SFL32014.1"/>
    <property type="molecule type" value="Genomic_DNA"/>
</dbReference>
<dbReference type="AlphaFoldDB" id="A0A091BU19"/>
<dbReference type="EMBL" id="AUZH01000019">
    <property type="protein sequence ID" value="KFN87895.1"/>
    <property type="molecule type" value="Genomic_DNA"/>
</dbReference>
<protein>
    <submittedName>
        <fullName evidence="7">Spermidine/putrescine ABC transporter substrate-binding protein</fullName>
    </submittedName>
    <submittedName>
        <fullName evidence="8">Spermidine/putrescine transport system substrate-binding protein</fullName>
    </submittedName>
</protein>
<evidence type="ECO:0000256" key="2">
    <source>
        <dbReference type="ARBA" id="ARBA00022448"/>
    </source>
</evidence>
<dbReference type="InterPro" id="IPR001188">
    <property type="entry name" value="Sperm_putr-bd"/>
</dbReference>
<feature type="binding site" evidence="5">
    <location>
        <position position="93"/>
    </location>
    <ligand>
        <name>spermidine</name>
        <dbReference type="ChEBI" id="CHEBI:57834"/>
    </ligand>
</feature>
<dbReference type="Proteomes" id="UP000182793">
    <property type="component" value="Unassembled WGS sequence"/>
</dbReference>
<feature type="transmembrane region" description="Helical" evidence="6">
    <location>
        <begin position="7"/>
        <end position="25"/>
    </location>
</feature>
<keyword evidence="6" id="KW-1133">Transmembrane helix</keyword>
<dbReference type="SUPFAM" id="SSF53850">
    <property type="entry name" value="Periplasmic binding protein-like II"/>
    <property type="match status" value="1"/>
</dbReference>
<keyword evidence="6" id="KW-0812">Transmembrane</keyword>
<reference evidence="7 9" key="1">
    <citation type="journal article" date="2014" name="Genome Announc.">
        <title>Draft Genome Sequences of Streptococcus bovis Strains ATCC 33317 and JB1.</title>
        <authorList>
            <person name="Benahmed F.H."/>
            <person name="Gopinath G.R."/>
            <person name="Harbottle H."/>
            <person name="Cotta M.A."/>
            <person name="Luo Y."/>
            <person name="Henderson C."/>
            <person name="Teri P."/>
            <person name="Soppet D."/>
            <person name="Rasmussen M."/>
            <person name="Whitehead T.R."/>
            <person name="Davidson M."/>
        </authorList>
    </citation>
    <scope>NUCLEOTIDE SEQUENCE [LARGE SCALE GENOMIC DNA]</scope>
    <source>
        <strain evidence="7 9">JB1</strain>
    </source>
</reference>
<gene>
    <name evidence="7" type="ORF">H702_05845</name>
    <name evidence="8" type="ORF">SAMN02910290_01358</name>
</gene>
<keyword evidence="6" id="KW-0472">Membrane</keyword>
<dbReference type="PIRSF" id="PIRSF019574">
    <property type="entry name" value="Periplasmic_polyamine_BP"/>
    <property type="match status" value="1"/>
</dbReference>
<dbReference type="GO" id="GO:0019808">
    <property type="term" value="F:polyamine binding"/>
    <property type="evidence" value="ECO:0007669"/>
    <property type="project" value="InterPro"/>
</dbReference>
<dbReference type="PANTHER" id="PTHR30222">
    <property type="entry name" value="SPERMIDINE/PUTRESCINE-BINDING PERIPLASMIC PROTEIN"/>
    <property type="match status" value="1"/>
</dbReference>
<evidence type="ECO:0000313" key="9">
    <source>
        <dbReference type="Proteomes" id="UP000029382"/>
    </source>
</evidence>
<comment type="caution">
    <text evidence="7">The sequence shown here is derived from an EMBL/GenBank/DDBJ whole genome shotgun (WGS) entry which is preliminary data.</text>
</comment>
<dbReference type="GO" id="GO:0015846">
    <property type="term" value="P:polyamine transport"/>
    <property type="evidence" value="ECO:0007669"/>
    <property type="project" value="InterPro"/>
</dbReference>
<dbReference type="GO" id="GO:0042597">
    <property type="term" value="C:periplasmic space"/>
    <property type="evidence" value="ECO:0007669"/>
    <property type="project" value="UniProtKB-SubCell"/>
</dbReference>
<dbReference type="RefSeq" id="WP_039696801.1">
    <property type="nucleotide sequence ID" value="NZ_AUZH01000019.1"/>
</dbReference>
<keyword evidence="10" id="KW-1185">Reference proteome</keyword>
<reference evidence="8 10" key="2">
    <citation type="submission" date="2016-10" db="EMBL/GenBank/DDBJ databases">
        <authorList>
            <person name="Varghese N."/>
            <person name="Submissions S."/>
        </authorList>
    </citation>
    <scope>NUCLEOTIDE SEQUENCE [LARGE SCALE GENOMIC DNA]</scope>
    <source>
        <strain evidence="8 10">JB1</strain>
    </source>
</reference>
<name>A0A091BU19_STREI</name>
<dbReference type="PRINTS" id="PR00909">
    <property type="entry name" value="SPERMDNBNDNG"/>
</dbReference>
<comment type="subcellular location">
    <subcellularLocation>
        <location evidence="1">Periplasm</location>
    </subcellularLocation>
</comment>
<dbReference type="PANTHER" id="PTHR30222:SF17">
    <property type="entry name" value="SPERMIDINE_PUTRESCINE-BINDING PERIPLASMIC PROTEIN"/>
    <property type="match status" value="1"/>
</dbReference>
<evidence type="ECO:0000313" key="7">
    <source>
        <dbReference type="EMBL" id="KFN87895.1"/>
    </source>
</evidence>
<evidence type="ECO:0000256" key="5">
    <source>
        <dbReference type="PIRSR" id="PIRSR019574-1"/>
    </source>
</evidence>
<evidence type="ECO:0000313" key="10">
    <source>
        <dbReference type="Proteomes" id="UP000182793"/>
    </source>
</evidence>
<keyword evidence="2" id="KW-0813">Transport</keyword>
<dbReference type="InterPro" id="IPR006059">
    <property type="entry name" value="SBP"/>
</dbReference>
<organism evidence="7 9">
    <name type="scientific">Streptococcus equinus JB1</name>
    <dbReference type="NCBI Taxonomy" id="1294274"/>
    <lineage>
        <taxon>Bacteria</taxon>
        <taxon>Bacillati</taxon>
        <taxon>Bacillota</taxon>
        <taxon>Bacilli</taxon>
        <taxon>Lactobacillales</taxon>
        <taxon>Streptococcaceae</taxon>
        <taxon>Streptococcus</taxon>
    </lineage>
</organism>
<evidence type="ECO:0000256" key="3">
    <source>
        <dbReference type="ARBA" id="ARBA00022729"/>
    </source>
</evidence>
<dbReference type="CDD" id="cd13663">
    <property type="entry name" value="PBP2_PotD_PotF_like_2"/>
    <property type="match status" value="1"/>
</dbReference>
<proteinExistence type="predicted"/>